<evidence type="ECO:0000259" key="5">
    <source>
        <dbReference type="PROSITE" id="PS51194"/>
    </source>
</evidence>
<feature type="region of interest" description="Disordered" evidence="4">
    <location>
        <begin position="496"/>
        <end position="710"/>
    </location>
</feature>
<evidence type="ECO:0000256" key="2">
    <source>
        <dbReference type="ARBA" id="ARBA00023125"/>
    </source>
</evidence>
<dbReference type="SUPFAM" id="SSF52540">
    <property type="entry name" value="P-loop containing nucleoside triphosphate hydrolases"/>
    <property type="match status" value="1"/>
</dbReference>
<evidence type="ECO:0000256" key="3">
    <source>
        <dbReference type="ARBA" id="ARBA00023242"/>
    </source>
</evidence>
<dbReference type="InterPro" id="IPR056302">
    <property type="entry name" value="CHD1-2/Hrp3_HTH"/>
</dbReference>
<proteinExistence type="predicted"/>
<dbReference type="Pfam" id="PF23588">
    <property type="entry name" value="HTH_CHD1_Hrp3"/>
    <property type="match status" value="1"/>
</dbReference>
<keyword evidence="6" id="KW-0547">Nucleotide-binding</keyword>
<dbReference type="GO" id="GO:0004386">
    <property type="term" value="F:helicase activity"/>
    <property type="evidence" value="ECO:0007669"/>
    <property type="project" value="UniProtKB-KW"/>
</dbReference>
<feature type="compositionally biased region" description="Basic and acidic residues" evidence="4">
    <location>
        <begin position="517"/>
        <end position="567"/>
    </location>
</feature>
<dbReference type="InterPro" id="IPR027417">
    <property type="entry name" value="P-loop_NTPase"/>
</dbReference>
<organism evidence="6 7">
    <name type="scientific">Limosa lapponica baueri</name>
    <dbReference type="NCBI Taxonomy" id="1758121"/>
    <lineage>
        <taxon>Eukaryota</taxon>
        <taxon>Metazoa</taxon>
        <taxon>Chordata</taxon>
        <taxon>Craniata</taxon>
        <taxon>Vertebrata</taxon>
        <taxon>Euteleostomi</taxon>
        <taxon>Archelosauria</taxon>
        <taxon>Archosauria</taxon>
        <taxon>Dinosauria</taxon>
        <taxon>Saurischia</taxon>
        <taxon>Theropoda</taxon>
        <taxon>Coelurosauria</taxon>
        <taxon>Aves</taxon>
        <taxon>Neognathae</taxon>
        <taxon>Neoaves</taxon>
        <taxon>Charadriiformes</taxon>
        <taxon>Scolopacidae</taxon>
        <taxon>Limosa</taxon>
    </lineage>
</organism>
<reference evidence="7" key="2">
    <citation type="submission" date="2017-12" db="EMBL/GenBank/DDBJ databases">
        <title>Genome sequence of the Bar-tailed Godwit (Limosa lapponica baueri).</title>
        <authorList>
            <person name="Lima N.C.B."/>
            <person name="Parody-Merino A.M."/>
            <person name="Battley P.F."/>
            <person name="Fidler A.E."/>
            <person name="Prosdocimi F."/>
        </authorList>
    </citation>
    <scope>NUCLEOTIDE SEQUENCE [LARGE SCALE GENOMIC DNA]</scope>
</reference>
<dbReference type="PANTHER" id="PTHR45623">
    <property type="entry name" value="CHROMODOMAIN-HELICASE-DNA-BINDING PROTEIN 3-RELATED-RELATED"/>
    <property type="match status" value="1"/>
</dbReference>
<dbReference type="InterPro" id="IPR001650">
    <property type="entry name" value="Helicase_C-like"/>
</dbReference>
<dbReference type="GO" id="GO:0140658">
    <property type="term" value="F:ATP-dependent chromatin remodeler activity"/>
    <property type="evidence" value="ECO:0007669"/>
    <property type="project" value="TreeGrafter"/>
</dbReference>
<dbReference type="Proteomes" id="UP000233556">
    <property type="component" value="Unassembled WGS sequence"/>
</dbReference>
<sequence>MSRAGGLGINLASADTVVIFDSDWNPQNDLQAQARAHRIGQKKQVNIYRLVTKGSVEEDILERAKKKMVLDHLVIQRMDTTGKTVLHTGSTPSSSTPFNKEELSAILKFGAEELFKEPEGEEQEPQEMDIDEILKRAETRENEPGPLTVGDELLSQFKVWYVCCVFAYFLFKAGQDFFRSVEFNVCRSRRYSGSDSDSISERKRPKKRGRPRTIPRENIKGFSDAEIRRFIKSYKKFGGPLERYVIPCHTKAAHFDIDWGKEDDSNLLIGIYEYGYGSWEMIKMDPDLSLTQKILPDDPDKKPQAKQLQTRADYLIKLLNKDLARKEAQRLTGADEIVSVKQPHKKIKAEKENEEKPEPDIGIKKEAEEKRETKEKENKRDLKREKKEKEDKKELKEKDIKEKRENKVKESTQKEKEVKEEKVNEIKSENKEKNKKVSLLDIPVHITATSEPVPILEESEELDQKTFSVCKERMRPFTEFDARKLHKLYKHAIKKRQESQQLSDQNISSNVNTHVIRNPDVERLKENTNHDDSSRDSYSSDRHLSQYHDHHKDRHQGDAYKKSDSRKRSYTTFSNGKDHRDRDHYKQDSRYCSDSKHRKLDDHRSRDHRSNLEGSLKDSRPHSDHRSHSDHRIHSDHRSTSEYSHHKSSRDYRYHSDWQMDHRASGSGPRSPLDQRSPYGSRSPLGHRSPFEHSSDHKSTPEHMWSSWKT</sequence>
<feature type="compositionally biased region" description="Basic and acidic residues" evidence="4">
    <location>
        <begin position="349"/>
        <end position="432"/>
    </location>
</feature>
<keyword evidence="6" id="KW-0067">ATP-binding</keyword>
<dbReference type="GO" id="GO:0003677">
    <property type="term" value="F:DNA binding"/>
    <property type="evidence" value="ECO:0007669"/>
    <property type="project" value="UniProtKB-KW"/>
</dbReference>
<dbReference type="GO" id="GO:0005634">
    <property type="term" value="C:nucleus"/>
    <property type="evidence" value="ECO:0007669"/>
    <property type="project" value="TreeGrafter"/>
</dbReference>
<evidence type="ECO:0000313" key="7">
    <source>
        <dbReference type="Proteomes" id="UP000233556"/>
    </source>
</evidence>
<dbReference type="PANTHER" id="PTHR45623:SF7">
    <property type="entry name" value="CHROMODOMAIN-HELICASE-DNA-BINDING PROTEIN 1"/>
    <property type="match status" value="1"/>
</dbReference>
<keyword evidence="7" id="KW-1185">Reference proteome</keyword>
<dbReference type="Gene3D" id="3.40.50.300">
    <property type="entry name" value="P-loop containing nucleotide triphosphate hydrolases"/>
    <property type="match status" value="1"/>
</dbReference>
<reference evidence="7" key="1">
    <citation type="submission" date="2017-11" db="EMBL/GenBank/DDBJ databases">
        <authorList>
            <person name="Lima N.C."/>
            <person name="Parody-Merino A.M."/>
            <person name="Battley P.F."/>
            <person name="Fidler A.E."/>
            <person name="Prosdocimi F."/>
        </authorList>
    </citation>
    <scope>NUCLEOTIDE SEQUENCE [LARGE SCALE GENOMIC DNA]</scope>
</reference>
<dbReference type="InterPro" id="IPR049730">
    <property type="entry name" value="SNF2/RAD54-like_C"/>
</dbReference>
<dbReference type="GO" id="GO:0016887">
    <property type="term" value="F:ATP hydrolysis activity"/>
    <property type="evidence" value="ECO:0007669"/>
    <property type="project" value="TreeGrafter"/>
</dbReference>
<dbReference type="AlphaFoldDB" id="A0A2I0TFI8"/>
<dbReference type="Gene3D" id="1.10.10.60">
    <property type="entry name" value="Homeodomain-like"/>
    <property type="match status" value="1"/>
</dbReference>
<evidence type="ECO:0000313" key="6">
    <source>
        <dbReference type="EMBL" id="PKU32522.1"/>
    </source>
</evidence>
<evidence type="ECO:0000256" key="4">
    <source>
        <dbReference type="SAM" id="MobiDB-lite"/>
    </source>
</evidence>
<gene>
    <name evidence="6" type="ORF">llap_17176</name>
</gene>
<accession>A0A2I0TFI8</accession>
<dbReference type="GO" id="GO:0000785">
    <property type="term" value="C:chromatin"/>
    <property type="evidence" value="ECO:0007669"/>
    <property type="project" value="TreeGrafter"/>
</dbReference>
<feature type="compositionally biased region" description="Basic and acidic residues" evidence="4">
    <location>
        <begin position="576"/>
        <end position="664"/>
    </location>
</feature>
<keyword evidence="6" id="KW-0347">Helicase</keyword>
<feature type="domain" description="Helicase C-terminal" evidence="5">
    <location>
        <begin position="1"/>
        <end position="81"/>
    </location>
</feature>
<feature type="region of interest" description="Disordered" evidence="4">
    <location>
        <begin position="190"/>
        <end position="216"/>
    </location>
</feature>
<dbReference type="OrthoDB" id="5857104at2759"/>
<feature type="compositionally biased region" description="Basic residues" evidence="4">
    <location>
        <begin position="203"/>
        <end position="213"/>
    </location>
</feature>
<keyword evidence="3" id="KW-0539">Nucleus</keyword>
<dbReference type="EMBL" id="KZ511186">
    <property type="protein sequence ID" value="PKU32522.1"/>
    <property type="molecule type" value="Genomic_DNA"/>
</dbReference>
<evidence type="ECO:0000256" key="1">
    <source>
        <dbReference type="ARBA" id="ARBA00022801"/>
    </source>
</evidence>
<name>A0A2I0TFI8_LIMLA</name>
<keyword evidence="2 6" id="KW-0238">DNA-binding</keyword>
<dbReference type="GO" id="GO:0003682">
    <property type="term" value="F:chromatin binding"/>
    <property type="evidence" value="ECO:0007669"/>
    <property type="project" value="TreeGrafter"/>
</dbReference>
<dbReference type="GO" id="GO:0034728">
    <property type="term" value="P:nucleosome organization"/>
    <property type="evidence" value="ECO:0007669"/>
    <property type="project" value="TreeGrafter"/>
</dbReference>
<keyword evidence="1" id="KW-0378">Hydrolase</keyword>
<feature type="compositionally biased region" description="Polar residues" evidence="4">
    <location>
        <begin position="499"/>
        <end position="515"/>
    </location>
</feature>
<protein>
    <submittedName>
        <fullName evidence="6">Chromodomain-helicase-dna-binding protein 1 isoform x2</fullName>
    </submittedName>
</protein>
<dbReference type="PROSITE" id="PS51194">
    <property type="entry name" value="HELICASE_CTER"/>
    <property type="match status" value="1"/>
</dbReference>
<dbReference type="Pfam" id="PF00271">
    <property type="entry name" value="Helicase_C"/>
    <property type="match status" value="1"/>
</dbReference>
<feature type="region of interest" description="Disordered" evidence="4">
    <location>
        <begin position="343"/>
        <end position="435"/>
    </location>
</feature>
<feature type="compositionally biased region" description="Basic and acidic residues" evidence="4">
    <location>
        <begin position="689"/>
        <end position="701"/>
    </location>
</feature>
<dbReference type="GO" id="GO:0042393">
    <property type="term" value="F:histone binding"/>
    <property type="evidence" value="ECO:0007669"/>
    <property type="project" value="TreeGrafter"/>
</dbReference>
<dbReference type="CDD" id="cd18793">
    <property type="entry name" value="SF2_C_SNF"/>
    <property type="match status" value="1"/>
</dbReference>